<evidence type="ECO:0000313" key="5">
    <source>
        <dbReference type="EMBL" id="GBG34534.1"/>
    </source>
</evidence>
<dbReference type="SUPFAM" id="SSF46785">
    <property type="entry name" value="Winged helix' DNA-binding domain"/>
    <property type="match status" value="1"/>
</dbReference>
<dbReference type="Gene3D" id="3.90.230.10">
    <property type="entry name" value="Creatinase/methionine aminopeptidase superfamily"/>
    <property type="match status" value="1"/>
</dbReference>
<dbReference type="SUPFAM" id="SSF55920">
    <property type="entry name" value="Creatinase/aminopeptidase"/>
    <property type="match status" value="1"/>
</dbReference>
<keyword evidence="1 5" id="KW-0031">Aminopeptidase</keyword>
<evidence type="ECO:0000256" key="4">
    <source>
        <dbReference type="SAM" id="MobiDB-lite"/>
    </source>
</evidence>
<feature type="compositionally biased region" description="Acidic residues" evidence="4">
    <location>
        <begin position="12"/>
        <end position="24"/>
    </location>
</feature>
<feature type="compositionally biased region" description="Low complexity" evidence="4">
    <location>
        <begin position="82"/>
        <end position="93"/>
    </location>
</feature>
<feature type="region of interest" description="Disordered" evidence="4">
    <location>
        <begin position="1"/>
        <end position="119"/>
    </location>
</feature>
<feature type="compositionally biased region" description="Basic residues" evidence="4">
    <location>
        <begin position="63"/>
        <end position="81"/>
    </location>
</feature>
<dbReference type="PANTHER" id="PTHR45777">
    <property type="entry name" value="METHIONINE AMINOPEPTIDASE 2"/>
    <property type="match status" value="1"/>
</dbReference>
<proteinExistence type="predicted"/>
<dbReference type="InterPro" id="IPR036005">
    <property type="entry name" value="Creatinase/aminopeptidase-like"/>
</dbReference>
<comment type="caution">
    <text evidence="5">The sequence shown here is derived from an EMBL/GenBank/DDBJ whole genome shotgun (WGS) entry which is preliminary data.</text>
</comment>
<dbReference type="GO" id="GO:0008235">
    <property type="term" value="F:metalloexopeptidase activity"/>
    <property type="evidence" value="ECO:0007669"/>
    <property type="project" value="TreeGrafter"/>
</dbReference>
<dbReference type="GO" id="GO:0005737">
    <property type="term" value="C:cytoplasm"/>
    <property type="evidence" value="ECO:0007669"/>
    <property type="project" value="TreeGrafter"/>
</dbReference>
<sequence>MVNEELVGAREADEDPREQDDDLEMACGAKWEATVKTEGDEDGEEAGSALEEDATETEGAAASRKKKKNKKKSNKKKKKKASAGGANADAAAASLPTVDAGSGIDLTTDNREPTHRGLKPGVKCDSFCEKYGQTWPPCKPVALLFPEGTDGPLGEVLEHPGDSNRQRITSEELRAQERLQQDDYRKLRIASECHRQSYEIELDGKTHQIKCCRNLCGHMIEPYRIHGAKSVPIVKGGEATKMEEGEMYAIETFGTTGRGYVLEDLECSHYMKRFDAPHVPLRMPASKRLLAHINRTFGTLPFCRRWLERDDGGSATINGSTGKQTRYLGALKNLCDVGIIDAAAPLVDVKGSYVAQYEHTILLRPTAKEVLSRGDDY</sequence>
<dbReference type="OrthoDB" id="7848262at2759"/>
<dbReference type="Proteomes" id="UP000241890">
    <property type="component" value="Unassembled WGS sequence"/>
</dbReference>
<dbReference type="InterPro" id="IPR036388">
    <property type="entry name" value="WH-like_DNA-bd_sf"/>
</dbReference>
<dbReference type="GO" id="GO:0006508">
    <property type="term" value="P:proteolysis"/>
    <property type="evidence" value="ECO:0007669"/>
    <property type="project" value="UniProtKB-KW"/>
</dbReference>
<dbReference type="Gene3D" id="1.10.10.10">
    <property type="entry name" value="Winged helix-like DNA-binding domain superfamily/Winged helix DNA-binding domain"/>
    <property type="match status" value="1"/>
</dbReference>
<feature type="compositionally biased region" description="Acidic residues" evidence="4">
    <location>
        <begin position="39"/>
        <end position="56"/>
    </location>
</feature>
<dbReference type="InParanoid" id="A0A2R5H2B9"/>
<accession>A0A2R5H2B9</accession>
<name>A0A2R5H2B9_9STRA</name>
<dbReference type="AlphaFoldDB" id="A0A2R5H2B9"/>
<evidence type="ECO:0000256" key="2">
    <source>
        <dbReference type="ARBA" id="ARBA00022670"/>
    </source>
</evidence>
<dbReference type="PANTHER" id="PTHR45777:SF2">
    <property type="entry name" value="METHIONINE AMINOPEPTIDASE 2"/>
    <property type="match status" value="1"/>
</dbReference>
<dbReference type="FunCoup" id="A0A2R5H2B9">
    <property type="interactions" value="548"/>
</dbReference>
<keyword evidence="3" id="KW-0378">Hydrolase</keyword>
<dbReference type="InterPro" id="IPR036390">
    <property type="entry name" value="WH_DNA-bd_sf"/>
</dbReference>
<protein>
    <submittedName>
        <fullName evidence="5">Methionine aminopeptidase 2</fullName>
    </submittedName>
</protein>
<organism evidence="5 6">
    <name type="scientific">Hondaea fermentalgiana</name>
    <dbReference type="NCBI Taxonomy" id="2315210"/>
    <lineage>
        <taxon>Eukaryota</taxon>
        <taxon>Sar</taxon>
        <taxon>Stramenopiles</taxon>
        <taxon>Bigyra</taxon>
        <taxon>Labyrinthulomycetes</taxon>
        <taxon>Thraustochytrida</taxon>
        <taxon>Thraustochytriidae</taxon>
        <taxon>Hondaea</taxon>
    </lineage>
</organism>
<dbReference type="InterPro" id="IPR050247">
    <property type="entry name" value="Met_Aminopeptidase_Type2"/>
</dbReference>
<gene>
    <name evidence="5" type="ORF">FCC1311_107582</name>
</gene>
<evidence type="ECO:0000256" key="1">
    <source>
        <dbReference type="ARBA" id="ARBA00022438"/>
    </source>
</evidence>
<keyword evidence="6" id="KW-1185">Reference proteome</keyword>
<evidence type="ECO:0000256" key="3">
    <source>
        <dbReference type="ARBA" id="ARBA00022801"/>
    </source>
</evidence>
<dbReference type="GO" id="GO:0004177">
    <property type="term" value="F:aminopeptidase activity"/>
    <property type="evidence" value="ECO:0007669"/>
    <property type="project" value="UniProtKB-KW"/>
</dbReference>
<keyword evidence="2" id="KW-0645">Protease</keyword>
<reference evidence="5 6" key="1">
    <citation type="submission" date="2017-12" db="EMBL/GenBank/DDBJ databases">
        <title>Sequencing, de novo assembly and annotation of complete genome of a new Thraustochytrid species, strain FCC1311.</title>
        <authorList>
            <person name="Sedici K."/>
            <person name="Godart F."/>
            <person name="Aiese Cigliano R."/>
            <person name="Sanseverino W."/>
            <person name="Barakat M."/>
            <person name="Ortet P."/>
            <person name="Marechal E."/>
            <person name="Cagnac O."/>
            <person name="Amato A."/>
        </authorList>
    </citation>
    <scope>NUCLEOTIDE SEQUENCE [LARGE SCALE GENOMIC DNA]</scope>
</reference>
<dbReference type="EMBL" id="BEYU01000199">
    <property type="protein sequence ID" value="GBG34534.1"/>
    <property type="molecule type" value="Genomic_DNA"/>
</dbReference>
<evidence type="ECO:0000313" key="6">
    <source>
        <dbReference type="Proteomes" id="UP000241890"/>
    </source>
</evidence>